<evidence type="ECO:0000313" key="1">
    <source>
        <dbReference type="EMBL" id="VAW52121.1"/>
    </source>
</evidence>
<sequence length="574" mass="64824">MMEQKIKTFTHSMRHPIKYLAFVVTMAAAIGLAGCDPGQPKGGSGDLKVSGFAKALTQKEFNALTPVQQYQVANKLYGTFFRGISAEDFFDLSAGTTTLVPLSSTFLTDTRKSLQTTLSNADLLAVNGIIEGFDEEGNPNESDAKYEFDDDNDADENERAMQIPLARIKEYPISRDFYVQWMSYFLSNTIMYSPAVEMETADTLDAQNMYSFLTAQIKGKQTIRAMVRSNLPSLKRWRVSRSSENHALEAYELYLGLFETEEDSVKGGVACKDFFLTDEDSGYILSNSGIENTEPQLILDTFFVTTCTDFYDVVSGHPLIIPRAVEVLVNYIYSGRSRDDRVEIINSITGSGVQTYEDVFTAMLFSKEYLLDTERPRSFEENLLPLLDTLKWHPEAEPFDRVGRRIFENMVTDSNSNNRLYLGNKGWNNMTLKIGRLPDVPMDALSFANYHKGIREDLLTNEQSYDGSEDGFPGLIYKGDGDDADENLRDVIAQMDLTDYVHFLFLNAMQRKASAAELAALITVFDDFNLLELDTNGVQVVRPSASNNRHNNIAEITFDYISRLPEFYYFRSVN</sequence>
<accession>A0A3B0WA18</accession>
<name>A0A3B0WA18_9ZZZZ</name>
<protein>
    <recommendedName>
        <fullName evidence="2">DUF1800 domain-containing protein</fullName>
    </recommendedName>
</protein>
<gene>
    <name evidence="1" type="ORF">MNBD_GAMMA05-653</name>
</gene>
<organism evidence="1">
    <name type="scientific">hydrothermal vent metagenome</name>
    <dbReference type="NCBI Taxonomy" id="652676"/>
    <lineage>
        <taxon>unclassified sequences</taxon>
        <taxon>metagenomes</taxon>
        <taxon>ecological metagenomes</taxon>
    </lineage>
</organism>
<evidence type="ECO:0008006" key="2">
    <source>
        <dbReference type="Google" id="ProtNLM"/>
    </source>
</evidence>
<dbReference type="AlphaFoldDB" id="A0A3B0WA18"/>
<proteinExistence type="predicted"/>
<reference evidence="1" key="1">
    <citation type="submission" date="2018-06" db="EMBL/GenBank/DDBJ databases">
        <authorList>
            <person name="Zhirakovskaya E."/>
        </authorList>
    </citation>
    <scope>NUCLEOTIDE SEQUENCE</scope>
</reference>
<dbReference type="EMBL" id="UOFE01000024">
    <property type="protein sequence ID" value="VAW52121.1"/>
    <property type="molecule type" value="Genomic_DNA"/>
</dbReference>
<dbReference type="PROSITE" id="PS51257">
    <property type="entry name" value="PROKAR_LIPOPROTEIN"/>
    <property type="match status" value="1"/>
</dbReference>